<dbReference type="EMBL" id="VVIM01000005">
    <property type="protein sequence ID" value="KAB0799783.1"/>
    <property type="molecule type" value="Genomic_DNA"/>
</dbReference>
<evidence type="ECO:0000256" key="1">
    <source>
        <dbReference type="SAM" id="MobiDB-lite"/>
    </source>
</evidence>
<organism evidence="2 3">
    <name type="scientific">Photinus pyralis</name>
    <name type="common">Common eastern firefly</name>
    <name type="synonym">Lampyris pyralis</name>
    <dbReference type="NCBI Taxonomy" id="7054"/>
    <lineage>
        <taxon>Eukaryota</taxon>
        <taxon>Metazoa</taxon>
        <taxon>Ecdysozoa</taxon>
        <taxon>Arthropoda</taxon>
        <taxon>Hexapoda</taxon>
        <taxon>Insecta</taxon>
        <taxon>Pterygota</taxon>
        <taxon>Neoptera</taxon>
        <taxon>Endopterygota</taxon>
        <taxon>Coleoptera</taxon>
        <taxon>Polyphaga</taxon>
        <taxon>Elateriformia</taxon>
        <taxon>Elateroidea</taxon>
        <taxon>Lampyridae</taxon>
        <taxon>Lampyrinae</taxon>
        <taxon>Photinus</taxon>
    </lineage>
</organism>
<name>A0A5N4AR86_PHOPY</name>
<reference evidence="2 3" key="1">
    <citation type="journal article" date="2018" name="Elife">
        <title>Firefly genomes illuminate parallel origins of bioluminescence in beetles.</title>
        <authorList>
            <person name="Fallon T.R."/>
            <person name="Lower S.E."/>
            <person name="Chang C.H."/>
            <person name="Bessho-Uehara M."/>
            <person name="Martin G.J."/>
            <person name="Bewick A.J."/>
            <person name="Behringer M."/>
            <person name="Debat H.J."/>
            <person name="Wong I."/>
            <person name="Day J.C."/>
            <person name="Suvorov A."/>
            <person name="Silva C.J."/>
            <person name="Stanger-Hall K.F."/>
            <person name="Hall D.W."/>
            <person name="Schmitz R.J."/>
            <person name="Nelson D.R."/>
            <person name="Lewis S.M."/>
            <person name="Shigenobu S."/>
            <person name="Bybee S.M."/>
            <person name="Larracuente A.M."/>
            <person name="Oba Y."/>
            <person name="Weng J.K."/>
        </authorList>
    </citation>
    <scope>NUCLEOTIDE SEQUENCE [LARGE SCALE GENOMIC DNA]</scope>
    <source>
        <strain evidence="2">1611_PpyrPB1</strain>
        <tissue evidence="2">Whole body</tissue>
    </source>
</reference>
<gene>
    <name evidence="2" type="ORF">PPYR_07663</name>
</gene>
<dbReference type="Proteomes" id="UP000327044">
    <property type="component" value="Unassembled WGS sequence"/>
</dbReference>
<dbReference type="AlphaFoldDB" id="A0A5N4AR86"/>
<feature type="region of interest" description="Disordered" evidence="1">
    <location>
        <begin position="99"/>
        <end position="136"/>
    </location>
</feature>
<sequence length="136" mass="15650">MLPKPVERSFEVGDRIAARNYLGPLKWKFGRVTKKLGLLHYEITLDDGLVWRRHINQLSNCGENLERQLPCDYRNHEIINPPESKPDPIVNPEVRQEEIHPAETSDNAVISEPSVSVVPNLRRSKRTPKPIDKLNL</sequence>
<keyword evidence="3" id="KW-1185">Reference proteome</keyword>
<comment type="caution">
    <text evidence="2">The sequence shown here is derived from an EMBL/GenBank/DDBJ whole genome shotgun (WGS) entry which is preliminary data.</text>
</comment>
<accession>A0A5N4AR86</accession>
<protein>
    <submittedName>
        <fullName evidence="2">Uncharacterized protein</fullName>
    </submittedName>
</protein>
<evidence type="ECO:0000313" key="2">
    <source>
        <dbReference type="EMBL" id="KAB0799783.1"/>
    </source>
</evidence>
<dbReference type="InParanoid" id="A0A5N4AR86"/>
<evidence type="ECO:0000313" key="3">
    <source>
        <dbReference type="Proteomes" id="UP000327044"/>
    </source>
</evidence>
<proteinExistence type="predicted"/>